<organism evidence="2 3">
    <name type="scientific">Nitrospirillum amazonense</name>
    <dbReference type="NCBI Taxonomy" id="28077"/>
    <lineage>
        <taxon>Bacteria</taxon>
        <taxon>Pseudomonadati</taxon>
        <taxon>Pseudomonadota</taxon>
        <taxon>Alphaproteobacteria</taxon>
        <taxon>Rhodospirillales</taxon>
        <taxon>Azospirillaceae</taxon>
        <taxon>Nitrospirillum</taxon>
    </lineage>
</organism>
<name>A0A560FP35_9PROT</name>
<reference evidence="2 3" key="1">
    <citation type="submission" date="2019-06" db="EMBL/GenBank/DDBJ databases">
        <title>Genomic Encyclopedia of Type Strains, Phase IV (KMG-V): Genome sequencing to study the core and pangenomes of soil and plant-associated prokaryotes.</title>
        <authorList>
            <person name="Whitman W."/>
        </authorList>
    </citation>
    <scope>NUCLEOTIDE SEQUENCE [LARGE SCALE GENOMIC DNA]</scope>
    <source>
        <strain evidence="2 3">BR 11880</strain>
    </source>
</reference>
<dbReference type="AlphaFoldDB" id="A0A560FP35"/>
<dbReference type="OrthoDB" id="280897at2"/>
<evidence type="ECO:0000256" key="1">
    <source>
        <dbReference type="SAM" id="SignalP"/>
    </source>
</evidence>
<dbReference type="Proteomes" id="UP000319859">
    <property type="component" value="Unassembled WGS sequence"/>
</dbReference>
<feature type="chain" id="PRO_5022108700" description="Cytochrome c domain-containing protein" evidence="1">
    <location>
        <begin position="35"/>
        <end position="604"/>
    </location>
</feature>
<protein>
    <recommendedName>
        <fullName evidence="4">Cytochrome c domain-containing protein</fullName>
    </recommendedName>
</protein>
<gene>
    <name evidence="2" type="ORF">FBZ89_102132</name>
</gene>
<accession>A0A560FP35</accession>
<evidence type="ECO:0000313" key="2">
    <source>
        <dbReference type="EMBL" id="TWB23379.1"/>
    </source>
</evidence>
<dbReference type="RefSeq" id="WP_145748601.1">
    <property type="nucleotide sequence ID" value="NZ_VITN01000002.1"/>
</dbReference>
<evidence type="ECO:0008006" key="4">
    <source>
        <dbReference type="Google" id="ProtNLM"/>
    </source>
</evidence>
<evidence type="ECO:0000313" key="3">
    <source>
        <dbReference type="Proteomes" id="UP000319859"/>
    </source>
</evidence>
<proteinExistence type="predicted"/>
<sequence>MTSAHGRRHRAAPWLWAALALELAMGTIPATAVADEVDAAAIIKQITSRNDVVSPLPPTDIHGGAANTDLQGAAFFAWQEFIALNWPAAQSNGVVQRDVPDEKAVFGQPGAGPLVWQTYRQKVEIFPGANALTAPPHGYQAHGVDYGYNDPPKYQYKETIAACPGEPPVGQTPWVNLDETSQIELDTMYAGILRDEAPSTKNSAPQLIRFLAKANKTEYDYVAANKFWYSGTGTPLQAQIDTWTTALAHKKVPAPGTVPALPTGTFEVKSAWRPLAKGEDRNRFHMATVRYYEKVRFGTSAVAVPCYRQDEWALVALHIIQKTPSAPYFVFATFEQADNILTADGKPLENDNGVAINLPGQPPSPTQPALTYTDDPQTPKVTAVPAEFCNDTGSRLYFRELPPAPASPSSPVRPPAPGTPVGGNICVNNRYERIPSIIATINQAVHASIKLYNDDHQLKDSPWLHYKLVNVQAVPFNKKDIVPTFSSTRQVGNFFQANIVVETDYTLQQFVARIADNQAPTAYPKGGTQPDFQNVYVAGPHGFTTYQMGGCMGCHGNAQVGGTDFSFILGGNRFNSEPDTPDPTNAALKRSYFHELFDHAAVAK</sequence>
<comment type="caution">
    <text evidence="2">The sequence shown here is derived from an EMBL/GenBank/DDBJ whole genome shotgun (WGS) entry which is preliminary data.</text>
</comment>
<dbReference type="EMBL" id="VITN01000002">
    <property type="protein sequence ID" value="TWB23379.1"/>
    <property type="molecule type" value="Genomic_DNA"/>
</dbReference>
<feature type="signal peptide" evidence="1">
    <location>
        <begin position="1"/>
        <end position="34"/>
    </location>
</feature>
<keyword evidence="1" id="KW-0732">Signal</keyword>